<organism evidence="2">
    <name type="scientific">Solibacter usitatus (strain Ellin6076)</name>
    <dbReference type="NCBI Taxonomy" id="234267"/>
    <lineage>
        <taxon>Bacteria</taxon>
        <taxon>Pseudomonadati</taxon>
        <taxon>Acidobacteriota</taxon>
        <taxon>Terriglobia</taxon>
        <taxon>Bryobacterales</taxon>
        <taxon>Solibacteraceae</taxon>
        <taxon>Candidatus Solibacter</taxon>
    </lineage>
</organism>
<dbReference type="KEGG" id="sus:Acid_4187"/>
<dbReference type="eggNOG" id="COG4447">
    <property type="taxonomic scope" value="Bacteria"/>
</dbReference>
<reference evidence="2" key="1">
    <citation type="submission" date="2006-10" db="EMBL/GenBank/DDBJ databases">
        <title>Complete sequence of Solibacter usitatus Ellin6076.</title>
        <authorList>
            <consortium name="US DOE Joint Genome Institute"/>
            <person name="Copeland A."/>
            <person name="Lucas S."/>
            <person name="Lapidus A."/>
            <person name="Barry K."/>
            <person name="Detter J.C."/>
            <person name="Glavina del Rio T."/>
            <person name="Hammon N."/>
            <person name="Israni S."/>
            <person name="Dalin E."/>
            <person name="Tice H."/>
            <person name="Pitluck S."/>
            <person name="Thompson L.S."/>
            <person name="Brettin T."/>
            <person name="Bruce D."/>
            <person name="Han C."/>
            <person name="Tapia R."/>
            <person name="Gilna P."/>
            <person name="Schmutz J."/>
            <person name="Larimer F."/>
            <person name="Land M."/>
            <person name="Hauser L."/>
            <person name="Kyrpides N."/>
            <person name="Mikhailova N."/>
            <person name="Janssen P.H."/>
            <person name="Kuske C.R."/>
            <person name="Richardson P."/>
        </authorList>
    </citation>
    <scope>NUCLEOTIDE SEQUENCE</scope>
    <source>
        <strain evidence="2">Ellin6076</strain>
    </source>
</reference>
<accession>Q01YW4</accession>
<dbReference type="OrthoDB" id="9757947at2"/>
<keyword evidence="1" id="KW-0732">Signal</keyword>
<feature type="signal peptide" evidence="1">
    <location>
        <begin position="1"/>
        <end position="22"/>
    </location>
</feature>
<dbReference type="InterPro" id="IPR015943">
    <property type="entry name" value="WD40/YVTN_repeat-like_dom_sf"/>
</dbReference>
<dbReference type="Gene3D" id="2.130.10.10">
    <property type="entry name" value="YVTN repeat-like/Quinoprotein amine dehydrogenase"/>
    <property type="match status" value="3"/>
</dbReference>
<dbReference type="HOGENOM" id="CLU_018041_0_0_0"/>
<proteinExistence type="predicted"/>
<dbReference type="SUPFAM" id="SSF110296">
    <property type="entry name" value="Oligoxyloglucan reducing end-specific cellobiohydrolase"/>
    <property type="match status" value="3"/>
</dbReference>
<dbReference type="CDD" id="cd15482">
    <property type="entry name" value="Sialidase_non-viral"/>
    <property type="match status" value="1"/>
</dbReference>
<dbReference type="InParanoid" id="Q01YW4"/>
<evidence type="ECO:0008006" key="3">
    <source>
        <dbReference type="Google" id="ProtNLM"/>
    </source>
</evidence>
<sequence precursor="true">MKRLTLLASVALVLAAPPPAWRIIGPGGGGSLFHPTVSPHDPRTAVVACDMTGSYITHDGGDTWRIFNLGDPVQFFVFDPIDARVIYAKANGLFRTPDGGSTWARFFPREVQSITMGDDHAAGFLHPAAGNVTAFAIDPEDNRFLYLALEATLWASYDAGATWQKSGDLPGRANHIWIDPHSFKGDRTLYVAGPSAIYIRRDGRWRTNPLPSPATEVEGAVPTFYAIAAGKIYVTSDGGAKWRESSLPGFQGQAASLGVSLQHPEVAYVAYSGLRAPLHATSGVAKTTDAGLHWEPVYQNVRDAWLAGRFGTGWAGIPYGIGISPTNPEFAYASDSGRVVRTTDGGKTWNPAYSNAAPDGNWTTNGIDVTTCYGIHFDPFDPRHMFISYTDIGLWASDNGGASWYSATRNGVPNPWVNTTYWIEFDPKVRGRLWAAMSGTHDLPRPKMWRRTSPDSYVGGVTRSDDGGRTWRVMNNGMPQTAATHILRDPEGALYVTGFGRGVFKSTDDGEHWALKNIGIEGAQPFAWRMARDSKGALYLIVARRSDDGSYGNTGDGALYRSTDGAEHWTRIPLPVGVNGPNGLAIDPRDPARLYLAAWGRSTREGAVDGGVYLSTNRGATWRRVLSGDQHIYDVTVDDKDPRTLYCAGFESSAWKSIDRGLTWKRIPGFDFKWAHRVIISPIDRTKLYITTFGGSVWETK</sequence>
<evidence type="ECO:0000256" key="1">
    <source>
        <dbReference type="SAM" id="SignalP"/>
    </source>
</evidence>
<name>Q01YW4_SOLUE</name>
<dbReference type="STRING" id="234267.Acid_4187"/>
<evidence type="ECO:0000313" key="2">
    <source>
        <dbReference type="EMBL" id="ABJ85151.1"/>
    </source>
</evidence>
<dbReference type="GO" id="GO:0010411">
    <property type="term" value="P:xyloglucan metabolic process"/>
    <property type="evidence" value="ECO:0007669"/>
    <property type="project" value="TreeGrafter"/>
</dbReference>
<dbReference type="PANTHER" id="PTHR43739">
    <property type="entry name" value="XYLOGLUCANASE (EUROFUNG)"/>
    <property type="match status" value="1"/>
</dbReference>
<feature type="chain" id="PRO_5004163497" description="Sortilin N-terminal domain-containing protein" evidence="1">
    <location>
        <begin position="23"/>
        <end position="701"/>
    </location>
</feature>
<gene>
    <name evidence="2" type="ordered locus">Acid_4187</name>
</gene>
<dbReference type="EMBL" id="CP000473">
    <property type="protein sequence ID" value="ABJ85151.1"/>
    <property type="molecule type" value="Genomic_DNA"/>
</dbReference>
<dbReference type="InterPro" id="IPR052025">
    <property type="entry name" value="Xyloglucanase_GH74"/>
</dbReference>
<dbReference type="AlphaFoldDB" id="Q01YW4"/>
<protein>
    <recommendedName>
        <fullName evidence="3">Sortilin N-terminal domain-containing protein</fullName>
    </recommendedName>
</protein>
<dbReference type="PANTHER" id="PTHR43739:SF5">
    <property type="entry name" value="EXO-ALPHA-SIALIDASE"/>
    <property type="match status" value="1"/>
</dbReference>